<dbReference type="Proteomes" id="UP000483672">
    <property type="component" value="Unassembled WGS sequence"/>
</dbReference>
<protein>
    <submittedName>
        <fullName evidence="2">Uncharacterized protein</fullName>
    </submittedName>
</protein>
<accession>A0A7C8UTG1</accession>
<feature type="compositionally biased region" description="Gly residues" evidence="1">
    <location>
        <begin position="209"/>
        <end position="232"/>
    </location>
</feature>
<sequence length="260" mass="26716">MSDVLEFRLTASRSTLGIDLSSQSIKLKILQLIRDFKETLGPIAMTIFVQIRPPNTISGPNTQPCGTDRYCSVSGSKFTTGLCGTWLGQENYCCTVTDLGLPGAPYNNSCGTISGIHDSSFSSFGSGSVGAKSCPTGETSVSNAVGGDNEQCCPYQNYNRIDQDIAAVYFYQAIGEGSFSSNLTGIRCLNLTSQGRVDDDGSSSYSGTKSGGGGGSNSGDSGSGGSSSTGKPNGGGILTVPNFILGGILVAMGLAAQLQI</sequence>
<reference evidence="2 3" key="1">
    <citation type="submission" date="2019-06" db="EMBL/GenBank/DDBJ databases">
        <authorList>
            <person name="Palmer J.M."/>
        </authorList>
    </citation>
    <scope>NUCLEOTIDE SEQUENCE [LARGE SCALE GENOMIC DNA]</scope>
    <source>
        <strain evidence="2 3">TWF191</strain>
    </source>
</reference>
<evidence type="ECO:0000256" key="1">
    <source>
        <dbReference type="SAM" id="MobiDB-lite"/>
    </source>
</evidence>
<dbReference type="EMBL" id="WIPF01000042">
    <property type="protein sequence ID" value="KAF3221594.1"/>
    <property type="molecule type" value="Genomic_DNA"/>
</dbReference>
<gene>
    <name evidence="2" type="ORF">TWF191_007097</name>
</gene>
<organism evidence="2 3">
    <name type="scientific">Orbilia oligospora</name>
    <name type="common">Nematode-trapping fungus</name>
    <name type="synonym">Arthrobotrys oligospora</name>
    <dbReference type="NCBI Taxonomy" id="2813651"/>
    <lineage>
        <taxon>Eukaryota</taxon>
        <taxon>Fungi</taxon>
        <taxon>Dikarya</taxon>
        <taxon>Ascomycota</taxon>
        <taxon>Pezizomycotina</taxon>
        <taxon>Orbiliomycetes</taxon>
        <taxon>Orbiliales</taxon>
        <taxon>Orbiliaceae</taxon>
        <taxon>Orbilia</taxon>
    </lineage>
</organism>
<evidence type="ECO:0000313" key="2">
    <source>
        <dbReference type="EMBL" id="KAF3221594.1"/>
    </source>
</evidence>
<name>A0A7C8UTG1_ORBOL</name>
<dbReference type="AlphaFoldDB" id="A0A7C8UTG1"/>
<evidence type="ECO:0000313" key="3">
    <source>
        <dbReference type="Proteomes" id="UP000483672"/>
    </source>
</evidence>
<feature type="region of interest" description="Disordered" evidence="1">
    <location>
        <begin position="196"/>
        <end position="232"/>
    </location>
</feature>
<comment type="caution">
    <text evidence="2">The sequence shown here is derived from an EMBL/GenBank/DDBJ whole genome shotgun (WGS) entry which is preliminary data.</text>
</comment>
<proteinExistence type="predicted"/>